<organism evidence="2 3">
    <name type="scientific">Micromonospora thermarum</name>
    <dbReference type="NCBI Taxonomy" id="2720024"/>
    <lineage>
        <taxon>Bacteria</taxon>
        <taxon>Bacillati</taxon>
        <taxon>Actinomycetota</taxon>
        <taxon>Actinomycetes</taxon>
        <taxon>Micromonosporales</taxon>
        <taxon>Micromonosporaceae</taxon>
        <taxon>Micromonospora</taxon>
    </lineage>
</organism>
<feature type="signal peptide" evidence="1">
    <location>
        <begin position="1"/>
        <end position="28"/>
    </location>
</feature>
<dbReference type="Proteomes" id="UP000783871">
    <property type="component" value="Unassembled WGS sequence"/>
</dbReference>
<dbReference type="RefSeq" id="WP_168001933.1">
    <property type="nucleotide sequence ID" value="NZ_JAATEO010000017.1"/>
</dbReference>
<comment type="caution">
    <text evidence="2">The sequence shown here is derived from an EMBL/GenBank/DDBJ whole genome shotgun (WGS) entry which is preliminary data.</text>
</comment>
<dbReference type="EMBL" id="JAATEO010000017">
    <property type="protein sequence ID" value="NJP33559.1"/>
    <property type="molecule type" value="Genomic_DNA"/>
</dbReference>
<reference evidence="2 3" key="1">
    <citation type="submission" date="2020-03" db="EMBL/GenBank/DDBJ databases">
        <title>WGS of actinomycetes isolated from Thailand.</title>
        <authorList>
            <person name="Thawai C."/>
        </authorList>
    </citation>
    <scope>NUCLEOTIDE SEQUENCE [LARGE SCALE GENOMIC DNA]</scope>
    <source>
        <strain evidence="2 3">HSS6-12</strain>
    </source>
</reference>
<feature type="chain" id="PRO_5047268700" description="Secreted protein" evidence="1">
    <location>
        <begin position="29"/>
        <end position="138"/>
    </location>
</feature>
<name>A0ABX0ZAR4_9ACTN</name>
<evidence type="ECO:0000313" key="2">
    <source>
        <dbReference type="EMBL" id="NJP33559.1"/>
    </source>
</evidence>
<evidence type="ECO:0000313" key="3">
    <source>
        <dbReference type="Proteomes" id="UP000783871"/>
    </source>
</evidence>
<gene>
    <name evidence="2" type="ORF">HCJ94_16615</name>
</gene>
<accession>A0ABX0ZAR4</accession>
<keyword evidence="1" id="KW-0732">Signal</keyword>
<evidence type="ECO:0008006" key="4">
    <source>
        <dbReference type="Google" id="ProtNLM"/>
    </source>
</evidence>
<keyword evidence="3" id="KW-1185">Reference proteome</keyword>
<sequence>MTDIRRLVTTASLTAGLALAGTPAAAYAGPAVGTAYAAEAGASGPATCATAPSTPAKTPLGGFVRSTAHNTCSSYAVFWLLRYEPGGWRTVLERWMEPHTTARLDFDCRGTGPYTYRSVMWDPNMMGYLTSPDVVIAC</sequence>
<evidence type="ECO:0000256" key="1">
    <source>
        <dbReference type="SAM" id="SignalP"/>
    </source>
</evidence>
<proteinExistence type="predicted"/>
<protein>
    <recommendedName>
        <fullName evidence="4">Secreted protein</fullName>
    </recommendedName>
</protein>